<protein>
    <submittedName>
        <fullName evidence="2">Uncharacterized protein</fullName>
    </submittedName>
</protein>
<keyword evidence="3" id="KW-1185">Reference proteome</keyword>
<evidence type="ECO:0000313" key="3">
    <source>
        <dbReference type="Proteomes" id="UP000276133"/>
    </source>
</evidence>
<keyword evidence="1" id="KW-0732">Signal</keyword>
<name>A0A3M7Q4G6_BRAPC</name>
<dbReference type="EMBL" id="REGN01007434">
    <property type="protein sequence ID" value="RNA06307.1"/>
    <property type="molecule type" value="Genomic_DNA"/>
</dbReference>
<sequence length="119" mass="13428">MKFLVVFTVLIIGASMAQNLDINELRHNLAKYRADEISKWAATYLADIIKIPGDYYLKGFSTEEPKVGESSEYSMILDVSIKQEAGNVIEQSCEVKITDSALKNSRWFEKESVKCTAKN</sequence>
<comment type="caution">
    <text evidence="2">The sequence shown here is derived from an EMBL/GenBank/DDBJ whole genome shotgun (WGS) entry which is preliminary data.</text>
</comment>
<reference evidence="2 3" key="1">
    <citation type="journal article" date="2018" name="Sci. Rep.">
        <title>Genomic signatures of local adaptation to the degree of environmental predictability in rotifers.</title>
        <authorList>
            <person name="Franch-Gras L."/>
            <person name="Hahn C."/>
            <person name="Garcia-Roger E.M."/>
            <person name="Carmona M.J."/>
            <person name="Serra M."/>
            <person name="Gomez A."/>
        </authorList>
    </citation>
    <scope>NUCLEOTIDE SEQUENCE [LARGE SCALE GENOMIC DNA]</scope>
    <source>
        <strain evidence="2">HYR1</strain>
    </source>
</reference>
<feature type="signal peptide" evidence="1">
    <location>
        <begin position="1"/>
        <end position="17"/>
    </location>
</feature>
<gene>
    <name evidence="2" type="ORF">BpHYR1_012352</name>
</gene>
<accession>A0A3M7Q4G6</accession>
<feature type="chain" id="PRO_5018244520" evidence="1">
    <location>
        <begin position="18"/>
        <end position="119"/>
    </location>
</feature>
<organism evidence="2 3">
    <name type="scientific">Brachionus plicatilis</name>
    <name type="common">Marine rotifer</name>
    <name type="synonym">Brachionus muelleri</name>
    <dbReference type="NCBI Taxonomy" id="10195"/>
    <lineage>
        <taxon>Eukaryota</taxon>
        <taxon>Metazoa</taxon>
        <taxon>Spiralia</taxon>
        <taxon>Gnathifera</taxon>
        <taxon>Rotifera</taxon>
        <taxon>Eurotatoria</taxon>
        <taxon>Monogononta</taxon>
        <taxon>Pseudotrocha</taxon>
        <taxon>Ploima</taxon>
        <taxon>Brachionidae</taxon>
        <taxon>Brachionus</taxon>
    </lineage>
</organism>
<evidence type="ECO:0000256" key="1">
    <source>
        <dbReference type="SAM" id="SignalP"/>
    </source>
</evidence>
<dbReference type="AlphaFoldDB" id="A0A3M7Q4G6"/>
<dbReference type="OrthoDB" id="10303885at2759"/>
<evidence type="ECO:0000313" key="2">
    <source>
        <dbReference type="EMBL" id="RNA06307.1"/>
    </source>
</evidence>
<proteinExistence type="predicted"/>
<dbReference type="Proteomes" id="UP000276133">
    <property type="component" value="Unassembled WGS sequence"/>
</dbReference>